<dbReference type="STRING" id="322104.A3GH06"/>
<protein>
    <submittedName>
        <fullName evidence="4">Uncharacterized protein</fullName>
    </submittedName>
</protein>
<accession>A3GH06</accession>
<feature type="domain" description="HTH myb-type" evidence="3">
    <location>
        <begin position="192"/>
        <end position="246"/>
    </location>
</feature>
<dbReference type="eggNOG" id="ENOG502S97Y">
    <property type="taxonomic scope" value="Eukaryota"/>
</dbReference>
<dbReference type="RefSeq" id="XP_001388032.2">
    <property type="nucleotide sequence ID" value="XM_001387995.1"/>
</dbReference>
<dbReference type="CDD" id="cd00167">
    <property type="entry name" value="SANT"/>
    <property type="match status" value="1"/>
</dbReference>
<dbReference type="Proteomes" id="UP000002258">
    <property type="component" value="Chromosome 1"/>
</dbReference>
<dbReference type="Pfam" id="PF13921">
    <property type="entry name" value="Myb_DNA-bind_6"/>
    <property type="match status" value="1"/>
</dbReference>
<evidence type="ECO:0000259" key="2">
    <source>
        <dbReference type="PROSITE" id="PS50090"/>
    </source>
</evidence>
<evidence type="ECO:0000313" key="5">
    <source>
        <dbReference type="Proteomes" id="UP000002258"/>
    </source>
</evidence>
<reference evidence="4 5" key="1">
    <citation type="journal article" date="2007" name="Nat. Biotechnol.">
        <title>Genome sequence of the lignocellulose-bioconverting and xylose-fermenting yeast Pichia stipitis.</title>
        <authorList>
            <person name="Jeffries T.W."/>
            <person name="Grigoriev I.V."/>
            <person name="Grimwood J."/>
            <person name="Laplaza J.M."/>
            <person name="Aerts A."/>
            <person name="Salamov A."/>
            <person name="Schmutz J."/>
            <person name="Lindquist E."/>
            <person name="Dehal P."/>
            <person name="Shapiro H."/>
            <person name="Jin Y.S."/>
            <person name="Passoth V."/>
            <person name="Richardson P.M."/>
        </authorList>
    </citation>
    <scope>NUCLEOTIDE SEQUENCE [LARGE SCALE GENOMIC DNA]</scope>
    <source>
        <strain evidence="5">ATCC 58785 / CBS 6054 / NBRC 10063 / NRRL Y-11545</strain>
    </source>
</reference>
<dbReference type="HOGENOM" id="CLU_950324_0_0_1"/>
<evidence type="ECO:0000313" key="4">
    <source>
        <dbReference type="EMBL" id="EAZ64009.2"/>
    </source>
</evidence>
<dbReference type="KEGG" id="pic:PICST_28806"/>
<comment type="caution">
    <text evidence="4">The sequence shown here is derived from an EMBL/GenBank/DDBJ whole genome shotgun (WGS) entry which is preliminary data.</text>
</comment>
<dbReference type="EMBL" id="AAVQ01000001">
    <property type="protein sequence ID" value="EAZ64009.2"/>
    <property type="molecule type" value="Genomic_DNA"/>
</dbReference>
<proteinExistence type="predicted"/>
<dbReference type="AlphaFoldDB" id="A3GH06"/>
<dbReference type="OrthoDB" id="2143914at2759"/>
<evidence type="ECO:0000259" key="3">
    <source>
        <dbReference type="PROSITE" id="PS51294"/>
    </source>
</evidence>
<feature type="domain" description="Myb-like" evidence="2">
    <location>
        <begin position="192"/>
        <end position="242"/>
    </location>
</feature>
<dbReference type="SMART" id="SM00717">
    <property type="entry name" value="SANT"/>
    <property type="match status" value="1"/>
</dbReference>
<dbReference type="Gene3D" id="1.10.10.60">
    <property type="entry name" value="Homeodomain-like"/>
    <property type="match status" value="1"/>
</dbReference>
<sequence>MSNYNPNQPPYFGSFGHSRTVRQDSEKFPDIETGKLYEKTTFSYSQNEQNTSLSPVTETPMYYAARNSNQDKYFLSDSPSHFQSYHPVPPGMPAPTLHHAISPIVNENNYPLQMQAMPHQSQLPLQQQQPYPFSYYPQVTHQAPVQQPYGSHYVYYQQPPQGYITGAPHSTGQLPVYMSGIIPGEMMLSARRKSKQSTTWSPKEDRLLRELKEVQKLGWREISAFFQDRTPNACQFRWRRIISGASAVPPVQRKSSSSEPKNHKRSESASSSEDDRDDNGNKKAQHSIEFLLN</sequence>
<dbReference type="InterPro" id="IPR001005">
    <property type="entry name" value="SANT/Myb"/>
</dbReference>
<dbReference type="InterPro" id="IPR009057">
    <property type="entry name" value="Homeodomain-like_sf"/>
</dbReference>
<keyword evidence="5" id="KW-1185">Reference proteome</keyword>
<dbReference type="InParanoid" id="A3GH06"/>
<dbReference type="PROSITE" id="PS51294">
    <property type="entry name" value="HTH_MYB"/>
    <property type="match status" value="1"/>
</dbReference>
<gene>
    <name evidence="4" type="ORF">PICST_28806</name>
</gene>
<feature type="region of interest" description="Disordered" evidence="1">
    <location>
        <begin position="247"/>
        <end position="293"/>
    </location>
</feature>
<evidence type="ECO:0000256" key="1">
    <source>
        <dbReference type="SAM" id="MobiDB-lite"/>
    </source>
</evidence>
<name>A3GH06_PICST</name>
<dbReference type="GeneID" id="4851555"/>
<dbReference type="SUPFAM" id="SSF46689">
    <property type="entry name" value="Homeodomain-like"/>
    <property type="match status" value="1"/>
</dbReference>
<dbReference type="PROSITE" id="PS50090">
    <property type="entry name" value="MYB_LIKE"/>
    <property type="match status" value="1"/>
</dbReference>
<dbReference type="InterPro" id="IPR017930">
    <property type="entry name" value="Myb_dom"/>
</dbReference>
<organism evidence="4 5">
    <name type="scientific">Scheffersomyces stipitis (strain ATCC 58785 / CBS 6054 / NBRC 10063 / NRRL Y-11545)</name>
    <name type="common">Yeast</name>
    <name type="synonym">Pichia stipitis</name>
    <dbReference type="NCBI Taxonomy" id="322104"/>
    <lineage>
        <taxon>Eukaryota</taxon>
        <taxon>Fungi</taxon>
        <taxon>Dikarya</taxon>
        <taxon>Ascomycota</taxon>
        <taxon>Saccharomycotina</taxon>
        <taxon>Pichiomycetes</taxon>
        <taxon>Debaryomycetaceae</taxon>
        <taxon>Scheffersomyces</taxon>
    </lineage>
</organism>